<dbReference type="GO" id="GO:0004312">
    <property type="term" value="F:fatty acid synthase activity"/>
    <property type="evidence" value="ECO:0007669"/>
    <property type="project" value="TreeGrafter"/>
</dbReference>
<keyword evidence="3" id="KW-0808">Transferase</keyword>
<feature type="region of interest" description="C-terminal hotdog fold" evidence="5">
    <location>
        <begin position="176"/>
        <end position="315"/>
    </location>
</feature>
<dbReference type="PROSITE" id="PS00012">
    <property type="entry name" value="PHOSPHOPANTETHEINE"/>
    <property type="match status" value="1"/>
</dbReference>
<dbReference type="InterPro" id="IPR020806">
    <property type="entry name" value="PKS_PP-bd"/>
</dbReference>
<dbReference type="SMART" id="SM00826">
    <property type="entry name" value="PKS_DH"/>
    <property type="match status" value="1"/>
</dbReference>
<dbReference type="InterPro" id="IPR013968">
    <property type="entry name" value="PKS_KR"/>
</dbReference>
<dbReference type="Pfam" id="PF08659">
    <property type="entry name" value="KR"/>
    <property type="match status" value="1"/>
</dbReference>
<dbReference type="OrthoDB" id="9778690at2"/>
<feature type="domain" description="PKS/mFAS DH" evidence="7">
    <location>
        <begin position="31"/>
        <end position="315"/>
    </location>
</feature>
<evidence type="ECO:0000313" key="8">
    <source>
        <dbReference type="EMBL" id="RCG13230.1"/>
    </source>
</evidence>
<dbReference type="Gene3D" id="1.10.1200.10">
    <property type="entry name" value="ACP-like"/>
    <property type="match status" value="1"/>
</dbReference>
<dbReference type="InterPro" id="IPR006162">
    <property type="entry name" value="Ppantetheine_attach_site"/>
</dbReference>
<feature type="region of interest" description="N-terminal hotdog fold" evidence="5">
    <location>
        <begin position="31"/>
        <end position="160"/>
    </location>
</feature>
<dbReference type="Pfam" id="PF22953">
    <property type="entry name" value="SpnB_Rossmann"/>
    <property type="match status" value="1"/>
</dbReference>
<dbReference type="GO" id="GO:0017000">
    <property type="term" value="P:antibiotic biosynthetic process"/>
    <property type="evidence" value="ECO:0007669"/>
    <property type="project" value="UniProtKB-ARBA"/>
</dbReference>
<dbReference type="PANTHER" id="PTHR43775:SF51">
    <property type="entry name" value="INACTIVE PHENOLPHTHIOCEROL SYNTHESIS POLYKETIDE SYNTHASE TYPE I PKS1-RELATED"/>
    <property type="match status" value="1"/>
</dbReference>
<dbReference type="SMART" id="SM00822">
    <property type="entry name" value="PKS_KR"/>
    <property type="match status" value="1"/>
</dbReference>
<evidence type="ECO:0000256" key="3">
    <source>
        <dbReference type="ARBA" id="ARBA00022679"/>
    </source>
</evidence>
<dbReference type="EMBL" id="QOIM01000065">
    <property type="protein sequence ID" value="RCG13230.1"/>
    <property type="molecule type" value="Genomic_DNA"/>
</dbReference>
<dbReference type="Pfam" id="PF14765">
    <property type="entry name" value="PS-DH"/>
    <property type="match status" value="1"/>
</dbReference>
<dbReference type="Pfam" id="PF21089">
    <property type="entry name" value="PKS_DH_N"/>
    <property type="match status" value="1"/>
</dbReference>
<dbReference type="PANTHER" id="PTHR43775">
    <property type="entry name" value="FATTY ACID SYNTHASE"/>
    <property type="match status" value="1"/>
</dbReference>
<keyword evidence="1" id="KW-0596">Phosphopantetheine</keyword>
<feature type="non-terminal residue" evidence="8">
    <location>
        <position position="1"/>
    </location>
</feature>
<comment type="caution">
    <text evidence="8">The sequence shown here is derived from an EMBL/GenBank/DDBJ whole genome shotgun (WGS) entry which is preliminary data.</text>
</comment>
<evidence type="ECO:0000259" key="7">
    <source>
        <dbReference type="PROSITE" id="PS52019"/>
    </source>
</evidence>
<dbReference type="Gene3D" id="3.40.50.720">
    <property type="entry name" value="NAD(P)-binding Rossmann-like Domain"/>
    <property type="match status" value="1"/>
</dbReference>
<sequence length="955" mass="101470">LPTYPFTHHTYWLQQPTPTNTTNLGLNPTHHRFLSAAIDAPDERAMFFSGCLVLDDHPWLREYAIEDSVVLPATAFVELALHAGREVGLSVLDEMEFGAPLVMSEDASVQLRVGVRQQEVPGRYRFTVHTRPSTDGTESPSDGEWVLHASGVLLSGDVSGTARPVPFNGELPASGVVPVDVGELYEELVRAGFSHGPSFQGVREVWRHGEDVYADVDLPEDVTGAGFALHPALLDSVLHPLLVEAVRAEGGDECVLVPEALSGLALHATGASAVRARLRVTGPRTASVSVVDAEGGPVADVDQLRWRPLRRGELRDSVRRDALFHVEWHRVHSSAARQGDWVVLGDSPLLKTSEPAASYGSLDELRAAVDTGTPVPSCVLVACDGSGGEDSDAARGARVVTRETLGLLQDWLTDDRFTASRLVVVTRGGVAHTAQDDVTDLGGAAVWGLLRSAQSEEPDRFLLVDLDESETSATALSTALAVGEPQLALRGGELFAPRLARTSAAVAGPEAPQPPLDPDGTVLISGGTGELGGAVARHLVREHGARHLLLLSRRGLTDATSVVRDELTALGAQVTVEACDTSDEAALADVLKRVPDEHPLTMVVHAAGVLDDATLLSLTPQSVETVMRAKADSAWKLHRATEEADLSSFVMFSSLAGTLGNAGQANYAAANAFLDALAHHRRARGLPAVSLGWGLWEQQSGMAAELGVPGEERLARVGVEPLPAELGLALFDAAVGGDVRPALVPADLNMTTLRAHAMAGALPRMLGDLVRVPARRGGVGEPDLAGRLAALPESERDALVLELVRGEVASVLRYPSDRAVAADRAFRDLGFDSLTAVELRNRLHAATGVRVPTTVVFDHPTPHALARYLRGAVLPDETTAPTPGLAELEALEAVLRERPPSGGSHDKLTKRLQALLWQLGDSAPLRGGEPEEDVLTATASDEELFKTLDDELGRF</sequence>
<dbReference type="AlphaFoldDB" id="A0A367E7L2"/>
<gene>
    <name evidence="8" type="ORF">DQ392_33880</name>
</gene>
<dbReference type="Pfam" id="PF00550">
    <property type="entry name" value="PP-binding"/>
    <property type="match status" value="1"/>
</dbReference>
<dbReference type="SMART" id="SM01294">
    <property type="entry name" value="PKS_PP_betabranch"/>
    <property type="match status" value="1"/>
</dbReference>
<evidence type="ECO:0000256" key="5">
    <source>
        <dbReference type="PROSITE-ProRule" id="PRU01363"/>
    </source>
</evidence>
<evidence type="ECO:0000259" key="6">
    <source>
        <dbReference type="PROSITE" id="PS50075"/>
    </source>
</evidence>
<accession>A0A367E7L2</accession>
<dbReference type="InterPro" id="IPR057326">
    <property type="entry name" value="KR_dom"/>
</dbReference>
<keyword evidence="4" id="KW-0511">Multifunctional enzyme</keyword>
<dbReference type="InterPro" id="IPR036291">
    <property type="entry name" value="NAD(P)-bd_dom_sf"/>
</dbReference>
<dbReference type="Gene3D" id="3.10.129.110">
    <property type="entry name" value="Polyketide synthase dehydratase"/>
    <property type="match status" value="1"/>
</dbReference>
<evidence type="ECO:0000256" key="2">
    <source>
        <dbReference type="ARBA" id="ARBA00022553"/>
    </source>
</evidence>
<dbReference type="InterPro" id="IPR036736">
    <property type="entry name" value="ACP-like_sf"/>
</dbReference>
<dbReference type="SUPFAM" id="SSF51735">
    <property type="entry name" value="NAD(P)-binding Rossmann-fold domains"/>
    <property type="match status" value="2"/>
</dbReference>
<comment type="caution">
    <text evidence="5">Lacks conserved residue(s) required for the propagation of feature annotation.</text>
</comment>
<dbReference type="SMART" id="SM00823">
    <property type="entry name" value="PKS_PP"/>
    <property type="match status" value="1"/>
</dbReference>
<proteinExistence type="predicted"/>
<dbReference type="InterPro" id="IPR020807">
    <property type="entry name" value="PKS_DH"/>
</dbReference>
<dbReference type="InterPro" id="IPR009081">
    <property type="entry name" value="PP-bd_ACP"/>
</dbReference>
<dbReference type="GO" id="GO:0031177">
    <property type="term" value="F:phosphopantetheine binding"/>
    <property type="evidence" value="ECO:0007669"/>
    <property type="project" value="InterPro"/>
</dbReference>
<evidence type="ECO:0000256" key="4">
    <source>
        <dbReference type="ARBA" id="ARBA00023268"/>
    </source>
</evidence>
<dbReference type="CDD" id="cd08956">
    <property type="entry name" value="KR_3_FAS_SDR_x"/>
    <property type="match status" value="1"/>
</dbReference>
<name>A0A367E7L2_9ACTN</name>
<protein>
    <submittedName>
        <fullName evidence="8">SDR family NAD(P)-dependent oxidoreductase</fullName>
    </submittedName>
</protein>
<evidence type="ECO:0000313" key="9">
    <source>
        <dbReference type="Proteomes" id="UP000253507"/>
    </source>
</evidence>
<dbReference type="InterPro" id="IPR049900">
    <property type="entry name" value="PKS_mFAS_DH"/>
</dbReference>
<dbReference type="FunFam" id="1.10.1200.10:FF:000007">
    <property type="entry name" value="Probable polyketide synthase pks17"/>
    <property type="match status" value="1"/>
</dbReference>
<feature type="domain" description="Carrier" evidence="6">
    <location>
        <begin position="798"/>
        <end position="873"/>
    </location>
</feature>
<dbReference type="InterPro" id="IPR049552">
    <property type="entry name" value="PKS_DH_N"/>
</dbReference>
<keyword evidence="2" id="KW-0597">Phosphoprotein</keyword>
<reference evidence="8 9" key="1">
    <citation type="submission" date="2018-06" db="EMBL/GenBank/DDBJ databases">
        <title>Streptomyces reniochalinae sp. nov. and Streptomyces diacarnus sp. nov. from marine sponges.</title>
        <authorList>
            <person name="Li L."/>
        </authorList>
    </citation>
    <scope>NUCLEOTIDE SEQUENCE [LARGE SCALE GENOMIC DNA]</scope>
    <source>
        <strain evidence="8 9">LHW50302</strain>
    </source>
</reference>
<dbReference type="PROSITE" id="PS52019">
    <property type="entry name" value="PKS_MFAS_DH"/>
    <property type="match status" value="1"/>
</dbReference>
<evidence type="ECO:0000256" key="1">
    <source>
        <dbReference type="ARBA" id="ARBA00022450"/>
    </source>
</evidence>
<dbReference type="InterPro" id="IPR049551">
    <property type="entry name" value="PKS_DH_C"/>
</dbReference>
<dbReference type="SUPFAM" id="SSF47336">
    <property type="entry name" value="ACP-like"/>
    <property type="match status" value="1"/>
</dbReference>
<dbReference type="InterPro" id="IPR042104">
    <property type="entry name" value="PKS_dehydratase_sf"/>
</dbReference>
<organism evidence="8 9">
    <name type="scientific">Streptomyces reniochalinae</name>
    <dbReference type="NCBI Taxonomy" id="2250578"/>
    <lineage>
        <taxon>Bacteria</taxon>
        <taxon>Bacillati</taxon>
        <taxon>Actinomycetota</taxon>
        <taxon>Actinomycetes</taxon>
        <taxon>Kitasatosporales</taxon>
        <taxon>Streptomycetaceae</taxon>
        <taxon>Streptomyces</taxon>
    </lineage>
</organism>
<dbReference type="RefSeq" id="WP_114019541.1">
    <property type="nucleotide sequence ID" value="NZ_QOIM01000065.1"/>
</dbReference>
<dbReference type="InterPro" id="IPR050091">
    <property type="entry name" value="PKS_NRPS_Biosynth_Enz"/>
</dbReference>
<dbReference type="GO" id="GO:0006633">
    <property type="term" value="P:fatty acid biosynthetic process"/>
    <property type="evidence" value="ECO:0007669"/>
    <property type="project" value="TreeGrafter"/>
</dbReference>
<dbReference type="PROSITE" id="PS50075">
    <property type="entry name" value="CARRIER"/>
    <property type="match status" value="1"/>
</dbReference>
<keyword evidence="9" id="KW-1185">Reference proteome</keyword>
<dbReference type="InterPro" id="IPR055123">
    <property type="entry name" value="SpnB-like_Rossmann"/>
</dbReference>
<dbReference type="Proteomes" id="UP000253507">
    <property type="component" value="Unassembled WGS sequence"/>
</dbReference>